<protein>
    <submittedName>
        <fullName evidence="2">Uncharacterized protein</fullName>
    </submittedName>
</protein>
<evidence type="ECO:0000313" key="2">
    <source>
        <dbReference type="EMBL" id="SDF48037.1"/>
    </source>
</evidence>
<proteinExistence type="predicted"/>
<keyword evidence="1" id="KW-1133">Transmembrane helix</keyword>
<feature type="transmembrane region" description="Helical" evidence="1">
    <location>
        <begin position="214"/>
        <end position="238"/>
    </location>
</feature>
<feature type="transmembrane region" description="Helical" evidence="1">
    <location>
        <begin position="32"/>
        <end position="48"/>
    </location>
</feature>
<keyword evidence="3" id="KW-1185">Reference proteome</keyword>
<gene>
    <name evidence="2" type="ORF">SAMN04488567_0461</name>
</gene>
<reference evidence="3" key="1">
    <citation type="submission" date="2016-10" db="EMBL/GenBank/DDBJ databases">
        <authorList>
            <person name="Varghese N."/>
            <person name="Submissions S."/>
        </authorList>
    </citation>
    <scope>NUCLEOTIDE SEQUENCE [LARGE SCALE GENOMIC DNA]</scope>
    <source>
        <strain evidence="3">DSM 21424</strain>
    </source>
</reference>
<keyword evidence="1" id="KW-0472">Membrane</keyword>
<organism evidence="2 3">
    <name type="scientific">Limimaricola pyoseonensis</name>
    <dbReference type="NCBI Taxonomy" id="521013"/>
    <lineage>
        <taxon>Bacteria</taxon>
        <taxon>Pseudomonadati</taxon>
        <taxon>Pseudomonadota</taxon>
        <taxon>Alphaproteobacteria</taxon>
        <taxon>Rhodobacterales</taxon>
        <taxon>Paracoccaceae</taxon>
        <taxon>Limimaricola</taxon>
    </lineage>
</organism>
<keyword evidence="1" id="KW-0812">Transmembrane</keyword>
<dbReference type="EMBL" id="FNAT01000018">
    <property type="protein sequence ID" value="SDF48037.1"/>
    <property type="molecule type" value="Genomic_DNA"/>
</dbReference>
<feature type="transmembrane region" description="Helical" evidence="1">
    <location>
        <begin position="98"/>
        <end position="117"/>
    </location>
</feature>
<dbReference type="AlphaFoldDB" id="A0A1G7LET3"/>
<dbReference type="STRING" id="521013.SAMN04488567_0461"/>
<evidence type="ECO:0000313" key="3">
    <source>
        <dbReference type="Proteomes" id="UP000198922"/>
    </source>
</evidence>
<evidence type="ECO:0000256" key="1">
    <source>
        <dbReference type="SAM" id="Phobius"/>
    </source>
</evidence>
<name>A0A1G7LET3_9RHOB</name>
<accession>A0A1G7LET3</accession>
<dbReference type="Proteomes" id="UP000198922">
    <property type="component" value="Unassembled WGS sequence"/>
</dbReference>
<sequence length="242" mass="27244">MRNPKIHERSPDGFWSAAVNWEVLGAVGRSRLAAISILMPFIGYAILYNDQVMKFLESVGLHSFPAPTRDMISAPDDRSWGKWLEGVLDLSVIARLNFLYVGSFLLGLGTIVFKIIAPSTIQQHSSIEAFFNSELERASARRLRTMVRTIRHRRPQVAANLINAAPWLDREKRTLKIAYAEMREQGDSQIQADVLSSFYNVESRYYRRAGAFSVAAIYVSAFSLISIPGLCFTLQVLLSMLP</sequence>